<dbReference type="InterPro" id="IPR010023">
    <property type="entry name" value="KdsC_fam"/>
</dbReference>
<accession>K2KSI8</accession>
<dbReference type="STRING" id="740709.A10D4_03480"/>
<dbReference type="eggNOG" id="COG1778">
    <property type="taxonomic scope" value="Bacteria"/>
</dbReference>
<dbReference type="Pfam" id="PF08282">
    <property type="entry name" value="Hydrolase_3"/>
    <property type="match status" value="1"/>
</dbReference>
<dbReference type="FunFam" id="3.40.50.1000:FF:000029">
    <property type="entry name" value="3-deoxy-D-manno-octulosonate 8-phosphate phosphatase KdsC"/>
    <property type="match status" value="1"/>
</dbReference>
<evidence type="ECO:0000256" key="3">
    <source>
        <dbReference type="ARBA" id="ARBA00005893"/>
    </source>
</evidence>
<dbReference type="InterPro" id="IPR023214">
    <property type="entry name" value="HAD_sf"/>
</dbReference>
<dbReference type="NCBIfam" id="NF007019">
    <property type="entry name" value="PRK09484.1"/>
    <property type="match status" value="1"/>
</dbReference>
<evidence type="ECO:0000256" key="7">
    <source>
        <dbReference type="ARBA" id="ARBA00022723"/>
    </source>
</evidence>
<feature type="binding site" evidence="12">
    <location>
        <position position="36"/>
    </location>
    <ligand>
        <name>Mg(2+)</name>
        <dbReference type="ChEBI" id="CHEBI:18420"/>
    </ligand>
</feature>
<evidence type="ECO:0000256" key="2">
    <source>
        <dbReference type="ARBA" id="ARBA00001946"/>
    </source>
</evidence>
<evidence type="ECO:0000256" key="1">
    <source>
        <dbReference type="ARBA" id="ARBA00000898"/>
    </source>
</evidence>
<evidence type="ECO:0000256" key="8">
    <source>
        <dbReference type="ARBA" id="ARBA00022801"/>
    </source>
</evidence>
<dbReference type="CDD" id="cd01630">
    <property type="entry name" value="HAD_KDO-like"/>
    <property type="match status" value="1"/>
</dbReference>
<dbReference type="PATRIC" id="fig|740709.3.peg.701"/>
<gene>
    <name evidence="13" type="ORF">A10D4_03480</name>
</gene>
<dbReference type="GO" id="GO:0008781">
    <property type="term" value="F:N-acylneuraminate cytidylyltransferase activity"/>
    <property type="evidence" value="ECO:0007669"/>
    <property type="project" value="TreeGrafter"/>
</dbReference>
<dbReference type="Proteomes" id="UP000014115">
    <property type="component" value="Unassembled WGS sequence"/>
</dbReference>
<evidence type="ECO:0000313" key="13">
    <source>
        <dbReference type="EMBL" id="EKE85374.1"/>
    </source>
</evidence>
<reference evidence="13 14" key="1">
    <citation type="journal article" date="2012" name="J. Bacteriol.">
        <title>Genome Sequence of Idiomarina xiamenensis Type Strain 10-D-4.</title>
        <authorList>
            <person name="Lai Q."/>
            <person name="Wang L."/>
            <person name="Wang W."/>
            <person name="Shao Z."/>
        </authorList>
    </citation>
    <scope>NUCLEOTIDE SEQUENCE [LARGE SCALE GENOMIC DNA]</scope>
    <source>
        <strain evidence="13 14">10-D-4</strain>
    </source>
</reference>
<dbReference type="AlphaFoldDB" id="K2KSI8"/>
<dbReference type="OrthoDB" id="9805604at2"/>
<protein>
    <recommendedName>
        <fullName evidence="6 11">3-deoxy-D-manno-octulosonate 8-phosphate phosphatase KdsC</fullName>
        <ecNumber evidence="5 11">3.1.3.45</ecNumber>
    </recommendedName>
    <alternativeName>
        <fullName evidence="10 11">KDO 8-P phosphatase</fullName>
    </alternativeName>
</protein>
<evidence type="ECO:0000256" key="12">
    <source>
        <dbReference type="PIRSR" id="PIRSR006118-2"/>
    </source>
</evidence>
<dbReference type="SFLD" id="SFLDG01136">
    <property type="entry name" value="C1.6:_Phosphoserine_Phosphatas"/>
    <property type="match status" value="1"/>
</dbReference>
<dbReference type="EC" id="3.1.3.45" evidence="5 11"/>
<comment type="function">
    <text evidence="11">Catalyzes the hydrolysis of 3-deoxy-D-manno-octulosonate 8-phosphate (KDO 8-P) to 3-deoxy-D-manno-octulosonate (KDO) and inorganic phosphate.</text>
</comment>
<comment type="catalytic activity">
    <reaction evidence="1 11">
        <text>3-deoxy-alpha-D-manno-2-octulosonate-8-phosphate + H2O = 3-deoxy-alpha-D-manno-oct-2-ulosonate + phosphate</text>
        <dbReference type="Rhea" id="RHEA:11500"/>
        <dbReference type="ChEBI" id="CHEBI:15377"/>
        <dbReference type="ChEBI" id="CHEBI:43474"/>
        <dbReference type="ChEBI" id="CHEBI:85985"/>
        <dbReference type="ChEBI" id="CHEBI:85986"/>
        <dbReference type="EC" id="3.1.3.45"/>
    </reaction>
</comment>
<keyword evidence="7 11" id="KW-0479">Metal-binding</keyword>
<dbReference type="EMBL" id="AMRG01000003">
    <property type="protein sequence ID" value="EKE85374.1"/>
    <property type="molecule type" value="Genomic_DNA"/>
</dbReference>
<comment type="cofactor">
    <cofactor evidence="2 11 12">
        <name>Mg(2+)</name>
        <dbReference type="ChEBI" id="CHEBI:18420"/>
    </cofactor>
</comment>
<evidence type="ECO:0000256" key="4">
    <source>
        <dbReference type="ARBA" id="ARBA00011881"/>
    </source>
</evidence>
<evidence type="ECO:0000256" key="6">
    <source>
        <dbReference type="ARBA" id="ARBA00020092"/>
    </source>
</evidence>
<evidence type="ECO:0000313" key="14">
    <source>
        <dbReference type="Proteomes" id="UP000014115"/>
    </source>
</evidence>
<evidence type="ECO:0000256" key="5">
    <source>
        <dbReference type="ARBA" id="ARBA00013066"/>
    </source>
</evidence>
<dbReference type="NCBIfam" id="TIGR01670">
    <property type="entry name" value="KdsC-phosphatas"/>
    <property type="match status" value="1"/>
</dbReference>
<dbReference type="PANTHER" id="PTHR21485">
    <property type="entry name" value="HAD SUPERFAMILY MEMBERS CMAS AND KDSC"/>
    <property type="match status" value="1"/>
</dbReference>
<evidence type="ECO:0000256" key="11">
    <source>
        <dbReference type="PIRNR" id="PIRNR006118"/>
    </source>
</evidence>
<dbReference type="Gene3D" id="3.40.50.1000">
    <property type="entry name" value="HAD superfamily/HAD-like"/>
    <property type="match status" value="1"/>
</dbReference>
<dbReference type="PIRSF" id="PIRSF006118">
    <property type="entry name" value="KDO8-P_Ptase"/>
    <property type="match status" value="1"/>
</dbReference>
<feature type="binding site" evidence="12">
    <location>
        <position position="129"/>
    </location>
    <ligand>
        <name>Mg(2+)</name>
        <dbReference type="ChEBI" id="CHEBI:18420"/>
    </ligand>
</feature>
<name>K2KSI8_9GAMM</name>
<dbReference type="SFLD" id="SFLDS00003">
    <property type="entry name" value="Haloacid_Dehalogenase"/>
    <property type="match status" value="1"/>
</dbReference>
<keyword evidence="14" id="KW-1185">Reference proteome</keyword>
<keyword evidence="8 11" id="KW-0378">Hydrolase</keyword>
<dbReference type="GO" id="GO:0009103">
    <property type="term" value="P:lipopolysaccharide biosynthetic process"/>
    <property type="evidence" value="ECO:0007669"/>
    <property type="project" value="UniProtKB-UniRule"/>
</dbReference>
<evidence type="ECO:0000256" key="10">
    <source>
        <dbReference type="ARBA" id="ARBA00031051"/>
    </source>
</evidence>
<organism evidence="13 14">
    <name type="scientific">Idiomarina xiamenensis 10-D-4</name>
    <dbReference type="NCBI Taxonomy" id="740709"/>
    <lineage>
        <taxon>Bacteria</taxon>
        <taxon>Pseudomonadati</taxon>
        <taxon>Pseudomonadota</taxon>
        <taxon>Gammaproteobacteria</taxon>
        <taxon>Alteromonadales</taxon>
        <taxon>Idiomarinaceae</taxon>
        <taxon>Idiomarina</taxon>
    </lineage>
</organism>
<comment type="subunit">
    <text evidence="4 11">Homotetramer.</text>
</comment>
<dbReference type="SFLD" id="SFLDG01138">
    <property type="entry name" value="C1.6.2:_Deoxy-d-mannose-octulo"/>
    <property type="match status" value="1"/>
</dbReference>
<dbReference type="PANTHER" id="PTHR21485:SF3">
    <property type="entry name" value="N-ACYLNEURAMINATE CYTIDYLYLTRANSFERASE"/>
    <property type="match status" value="1"/>
</dbReference>
<keyword evidence="9 11" id="KW-0460">Magnesium</keyword>
<keyword evidence="11" id="KW-0448">Lipopolysaccharide biosynthesis</keyword>
<sequence length="192" mass="20796">MQHWQTSGDASISTWYGEVPRRVMQAAEQIKLLVCDVDGVFSDGQVYLGNDGEELKAFHTRDGFGVKALLNAGIEVAVITGRRSRIVENRMQALGVTHIVQGCDDKFPVYQQLQQQFGLQSQQVACIGDDIPDAPMIADCGLGVAVYDAHPWVQQQASYVTNIAGGRGAVREISDLILLAQGKLHDAQGASV</sequence>
<proteinExistence type="inferred from homology"/>
<dbReference type="InterPro" id="IPR050793">
    <property type="entry name" value="CMP-NeuNAc_synthase"/>
</dbReference>
<dbReference type="SUPFAM" id="SSF56784">
    <property type="entry name" value="HAD-like"/>
    <property type="match status" value="1"/>
</dbReference>
<dbReference type="GO" id="GO:0046872">
    <property type="term" value="F:metal ion binding"/>
    <property type="evidence" value="ECO:0007669"/>
    <property type="project" value="UniProtKB-UniRule"/>
</dbReference>
<dbReference type="GO" id="GO:0019143">
    <property type="term" value="F:3-deoxy-manno-octulosonate-8-phosphatase activity"/>
    <property type="evidence" value="ECO:0007669"/>
    <property type="project" value="UniProtKB-UniRule"/>
</dbReference>
<comment type="caution">
    <text evidence="13">The sequence shown here is derived from an EMBL/GenBank/DDBJ whole genome shotgun (WGS) entry which is preliminary data.</text>
</comment>
<evidence type="ECO:0000256" key="9">
    <source>
        <dbReference type="ARBA" id="ARBA00022842"/>
    </source>
</evidence>
<comment type="similarity">
    <text evidence="3 11">Belongs to the KdsC family.</text>
</comment>
<dbReference type="InterPro" id="IPR036412">
    <property type="entry name" value="HAD-like_sf"/>
</dbReference>
<dbReference type="RefSeq" id="WP_008487757.1">
    <property type="nucleotide sequence ID" value="NZ_AMRG01000003.1"/>
</dbReference>
<feature type="binding site" evidence="12">
    <location>
        <position position="38"/>
    </location>
    <ligand>
        <name>substrate</name>
    </ligand>
</feature>